<feature type="region of interest" description="Disordered" evidence="1">
    <location>
        <begin position="312"/>
        <end position="345"/>
    </location>
</feature>
<dbReference type="EMBL" id="MNPL01003098">
    <property type="protein sequence ID" value="OQR77752.1"/>
    <property type="molecule type" value="Genomic_DNA"/>
</dbReference>
<evidence type="ECO:0000313" key="2">
    <source>
        <dbReference type="EMBL" id="OQR77752.1"/>
    </source>
</evidence>
<feature type="region of interest" description="Disordered" evidence="1">
    <location>
        <begin position="78"/>
        <end position="102"/>
    </location>
</feature>
<dbReference type="Pfam" id="PF01546">
    <property type="entry name" value="Peptidase_M20"/>
    <property type="match status" value="1"/>
</dbReference>
<dbReference type="Gene3D" id="3.40.630.10">
    <property type="entry name" value="Zn peptidases"/>
    <property type="match status" value="2"/>
</dbReference>
<dbReference type="PANTHER" id="PTHR30575">
    <property type="entry name" value="PEPTIDASE M20"/>
    <property type="match status" value="1"/>
</dbReference>
<reference evidence="2 3" key="1">
    <citation type="journal article" date="2017" name="Gigascience">
        <title>Draft genome of the honey bee ectoparasitic mite, Tropilaelaps mercedesae, is shaped by the parasitic life history.</title>
        <authorList>
            <person name="Dong X."/>
            <person name="Armstrong S.D."/>
            <person name="Xia D."/>
            <person name="Makepeace B.L."/>
            <person name="Darby A.C."/>
            <person name="Kadowaki T."/>
        </authorList>
    </citation>
    <scope>NUCLEOTIDE SEQUENCE [LARGE SCALE GENOMIC DNA]</scope>
    <source>
        <strain evidence="2">Wuxi-XJTLU</strain>
    </source>
</reference>
<gene>
    <name evidence="2" type="ORF">BIW11_06866</name>
</gene>
<organism evidence="2 3">
    <name type="scientific">Tropilaelaps mercedesae</name>
    <dbReference type="NCBI Taxonomy" id="418985"/>
    <lineage>
        <taxon>Eukaryota</taxon>
        <taxon>Metazoa</taxon>
        <taxon>Ecdysozoa</taxon>
        <taxon>Arthropoda</taxon>
        <taxon>Chelicerata</taxon>
        <taxon>Arachnida</taxon>
        <taxon>Acari</taxon>
        <taxon>Parasitiformes</taxon>
        <taxon>Mesostigmata</taxon>
        <taxon>Gamasina</taxon>
        <taxon>Dermanyssoidea</taxon>
        <taxon>Laelapidae</taxon>
        <taxon>Tropilaelaps</taxon>
    </lineage>
</organism>
<name>A0A1V9XWE2_9ACAR</name>
<keyword evidence="3" id="KW-1185">Reference proteome</keyword>
<dbReference type="GO" id="GO:0016805">
    <property type="term" value="F:dipeptidase activity"/>
    <property type="evidence" value="ECO:0007669"/>
    <property type="project" value="TreeGrafter"/>
</dbReference>
<dbReference type="STRING" id="418985.A0A1V9XWE2"/>
<dbReference type="InParanoid" id="A0A1V9XWE2"/>
<evidence type="ECO:0000256" key="1">
    <source>
        <dbReference type="SAM" id="MobiDB-lite"/>
    </source>
</evidence>
<feature type="region of interest" description="Disordered" evidence="1">
    <location>
        <begin position="138"/>
        <end position="282"/>
    </location>
</feature>
<dbReference type="Proteomes" id="UP000192247">
    <property type="component" value="Unassembled WGS sequence"/>
</dbReference>
<proteinExistence type="predicted"/>
<sequence length="723" mass="79343">MASGPYAKLVGEELQAKRKDLRRISMQLWSRPELAYQEREAHALLCKMLEDEGFSVTRNFLLETGFKAEFFCPSKEKCQEETGANGGSDDSNSEDSEDGEDGSAFAEVAGLRYRANVASTTAPKKPIAFKDRRNAKEDMAFTGRVSRKLAQPEECADSKKPPACRGGAGQKKKIVTESSPKDDSEPANSEPVNTKRLAKPKQSHGPLCCTAVNTRMEGVAREAERSVGVEKPADPNEYRSAKKATNLKNGAAFKDDKDLKGAAGGSKETTDGEPPKGATDMRSYRIEKAAAKYGTARNNKAPEEHRVSKWGASVERFSTIPQDSSARTDIDAKDGLPQDSKGKTKSASIIIGKSTPVCSSAKRVELKKDSALQDWPGRLSAVMLKPIQPFERKPRVAFLCEYDALPGIGHACGHNLIAESGLAMALMAKRVICEAPPGTFEGSIVVLGTPAEEGGGGKIKMMDAFKEIDAAFMIHPSGRGINVLNATTMCSSRLQASFRNDVDTVGDTPHLSRDLNVRTMGQSTVMEATTIAYTHLSMLRNLLPDSWGLCVLLRPMVDENEIQLEITYRSEKARDMMALRDRIIQCITNTAQACKCQMNLRFAPYYLDQWTNRVLTKRIAEYCSLFREMADEEADRKLETSTDVGNISQILPTVQVFPSIHNSIAPHEKPFAEIARSEAAEKLVLDVALACAKTALDFLADSKMRHDAWEELATRQRLEAEAN</sequence>
<dbReference type="PANTHER" id="PTHR30575:SF0">
    <property type="entry name" value="XAA-ARG DIPEPTIDASE"/>
    <property type="match status" value="1"/>
</dbReference>
<dbReference type="Gene3D" id="3.30.70.360">
    <property type="match status" value="1"/>
</dbReference>
<accession>A0A1V9XWE2</accession>
<dbReference type="InterPro" id="IPR052030">
    <property type="entry name" value="Peptidase_M20/M20A_hydrolases"/>
</dbReference>
<dbReference type="OrthoDB" id="6119954at2759"/>
<feature type="compositionally biased region" description="Acidic residues" evidence="1">
    <location>
        <begin position="91"/>
        <end position="101"/>
    </location>
</feature>
<protein>
    <submittedName>
        <fullName evidence="2">Peptidase M20 domain-containing protein 2-like</fullName>
    </submittedName>
</protein>
<dbReference type="InterPro" id="IPR002933">
    <property type="entry name" value="Peptidase_M20"/>
</dbReference>
<evidence type="ECO:0000313" key="3">
    <source>
        <dbReference type="Proteomes" id="UP000192247"/>
    </source>
</evidence>
<dbReference type="AlphaFoldDB" id="A0A1V9XWE2"/>
<feature type="compositionally biased region" description="Basic and acidic residues" evidence="1">
    <location>
        <begin position="218"/>
        <end position="240"/>
    </location>
</feature>
<dbReference type="SUPFAM" id="SSF53187">
    <property type="entry name" value="Zn-dependent exopeptidases"/>
    <property type="match status" value="2"/>
</dbReference>
<feature type="compositionally biased region" description="Basic and acidic residues" evidence="1">
    <location>
        <begin position="326"/>
        <end position="342"/>
    </location>
</feature>
<comment type="caution">
    <text evidence="2">The sequence shown here is derived from an EMBL/GenBank/DDBJ whole genome shotgun (WGS) entry which is preliminary data.</text>
</comment>